<keyword evidence="7" id="KW-0732">Signal</keyword>
<keyword evidence="2" id="KW-0479">Metal-binding</keyword>
<evidence type="ECO:0000256" key="6">
    <source>
        <dbReference type="ARBA" id="ARBA00023180"/>
    </source>
</evidence>
<dbReference type="GO" id="GO:0004519">
    <property type="term" value="F:endonuclease activity"/>
    <property type="evidence" value="ECO:0007669"/>
    <property type="project" value="UniProtKB-KW"/>
</dbReference>
<dbReference type="PANTHER" id="PTHR33146">
    <property type="entry name" value="ENDONUCLEASE 4"/>
    <property type="match status" value="1"/>
</dbReference>
<evidence type="ECO:0000256" key="7">
    <source>
        <dbReference type="SAM" id="SignalP"/>
    </source>
</evidence>
<dbReference type="SUPFAM" id="SSF48537">
    <property type="entry name" value="Phospholipase C/P1 nuclease"/>
    <property type="match status" value="1"/>
</dbReference>
<protein>
    <submittedName>
        <fullName evidence="8">S1/P1 Nuclease</fullName>
    </submittedName>
</protein>
<dbReference type="GO" id="GO:0016788">
    <property type="term" value="F:hydrolase activity, acting on ester bonds"/>
    <property type="evidence" value="ECO:0007669"/>
    <property type="project" value="InterPro"/>
</dbReference>
<sequence>MIRLLLVSLVLALLVAPGPASAWWDFGHRTTAAVAEQNISASTRQKMEALFASSALLGTPDCALETIEDASVWPDCIRPDRVRWGHTFPWHYQNVDICKPFDMASACRGGNCVSAQIDRNAAILKNTAYPDHVRLQALAFLVHFVGDLHMPLHSGDRGDRGGNDVSAAYGIIKGRLNLHALWDGPLAERSITDGPDLVRRYDRAEKARLNAGSTEDWAREAWQIARDHSYLTAEDAPSCGPKMKERALVDNQEIPELVPVTRLQIQRAGLRIARLLDESLN</sequence>
<evidence type="ECO:0000256" key="4">
    <source>
        <dbReference type="ARBA" id="ARBA00022801"/>
    </source>
</evidence>
<dbReference type="AlphaFoldDB" id="A0A1N6CZ60"/>
<keyword evidence="6" id="KW-0325">Glycoprotein</keyword>
<evidence type="ECO:0000256" key="1">
    <source>
        <dbReference type="ARBA" id="ARBA00022722"/>
    </source>
</evidence>
<name>A0A1N6CZ60_9SPHN</name>
<dbReference type="PANTHER" id="PTHR33146:SF26">
    <property type="entry name" value="ENDONUCLEASE 4"/>
    <property type="match status" value="1"/>
</dbReference>
<evidence type="ECO:0000256" key="2">
    <source>
        <dbReference type="ARBA" id="ARBA00022723"/>
    </source>
</evidence>
<dbReference type="RefSeq" id="WP_074204945.1">
    <property type="nucleotide sequence ID" value="NZ_FSQW01000001.1"/>
</dbReference>
<evidence type="ECO:0000313" key="8">
    <source>
        <dbReference type="EMBL" id="SIN63734.1"/>
    </source>
</evidence>
<evidence type="ECO:0000313" key="9">
    <source>
        <dbReference type="Proteomes" id="UP000185192"/>
    </source>
</evidence>
<keyword evidence="3" id="KW-0255">Endonuclease</keyword>
<gene>
    <name evidence="8" type="ORF">SAMN02745824_1284</name>
</gene>
<dbReference type="Gene3D" id="1.10.575.10">
    <property type="entry name" value="P1 Nuclease"/>
    <property type="match status" value="1"/>
</dbReference>
<dbReference type="GO" id="GO:0003676">
    <property type="term" value="F:nucleic acid binding"/>
    <property type="evidence" value="ECO:0007669"/>
    <property type="project" value="InterPro"/>
</dbReference>
<dbReference type="Pfam" id="PF02265">
    <property type="entry name" value="S1-P1_nuclease"/>
    <property type="match status" value="1"/>
</dbReference>
<feature type="chain" id="PRO_5012907251" evidence="7">
    <location>
        <begin position="23"/>
        <end position="281"/>
    </location>
</feature>
<accession>A0A1N6CZ60</accession>
<dbReference type="EMBL" id="FSQW01000001">
    <property type="protein sequence ID" value="SIN63734.1"/>
    <property type="molecule type" value="Genomic_DNA"/>
</dbReference>
<proteinExistence type="predicted"/>
<organism evidence="8 9">
    <name type="scientific">Parasphingorhabdus marina DSM 22363</name>
    <dbReference type="NCBI Taxonomy" id="1123272"/>
    <lineage>
        <taxon>Bacteria</taxon>
        <taxon>Pseudomonadati</taxon>
        <taxon>Pseudomonadota</taxon>
        <taxon>Alphaproteobacteria</taxon>
        <taxon>Sphingomonadales</taxon>
        <taxon>Sphingomonadaceae</taxon>
        <taxon>Parasphingorhabdus</taxon>
    </lineage>
</organism>
<keyword evidence="4" id="KW-0378">Hydrolase</keyword>
<dbReference type="CDD" id="cd11010">
    <property type="entry name" value="S1-P1_nuclease"/>
    <property type="match status" value="1"/>
</dbReference>
<keyword evidence="9" id="KW-1185">Reference proteome</keyword>
<feature type="signal peptide" evidence="7">
    <location>
        <begin position="1"/>
        <end position="22"/>
    </location>
</feature>
<dbReference type="InterPro" id="IPR003154">
    <property type="entry name" value="S1/P1nuclease"/>
</dbReference>
<keyword evidence="5" id="KW-1015">Disulfide bond</keyword>
<dbReference type="Proteomes" id="UP000185192">
    <property type="component" value="Unassembled WGS sequence"/>
</dbReference>
<reference evidence="9" key="1">
    <citation type="submission" date="2016-11" db="EMBL/GenBank/DDBJ databases">
        <authorList>
            <person name="Varghese N."/>
            <person name="Submissions S."/>
        </authorList>
    </citation>
    <scope>NUCLEOTIDE SEQUENCE [LARGE SCALE GENOMIC DNA]</scope>
    <source>
        <strain evidence="9">DSM 22363</strain>
    </source>
</reference>
<keyword evidence="1" id="KW-0540">Nuclease</keyword>
<dbReference type="STRING" id="1123272.SAMN02745824_1284"/>
<evidence type="ECO:0000256" key="5">
    <source>
        <dbReference type="ARBA" id="ARBA00023157"/>
    </source>
</evidence>
<dbReference type="OrthoDB" id="267579at2"/>
<evidence type="ECO:0000256" key="3">
    <source>
        <dbReference type="ARBA" id="ARBA00022759"/>
    </source>
</evidence>
<dbReference type="GO" id="GO:0046872">
    <property type="term" value="F:metal ion binding"/>
    <property type="evidence" value="ECO:0007669"/>
    <property type="project" value="UniProtKB-KW"/>
</dbReference>
<dbReference type="GO" id="GO:0006308">
    <property type="term" value="P:DNA catabolic process"/>
    <property type="evidence" value="ECO:0007669"/>
    <property type="project" value="InterPro"/>
</dbReference>
<dbReference type="InterPro" id="IPR008947">
    <property type="entry name" value="PLipase_C/P1_nuclease_dom_sf"/>
</dbReference>